<keyword evidence="11" id="KW-0443">Lipid metabolism</keyword>
<evidence type="ECO:0000256" key="3">
    <source>
        <dbReference type="ARBA" id="ARBA00022475"/>
    </source>
</evidence>
<keyword evidence="17" id="KW-1185">Reference proteome</keyword>
<evidence type="ECO:0000256" key="4">
    <source>
        <dbReference type="ARBA" id="ARBA00022553"/>
    </source>
</evidence>
<dbReference type="InterPro" id="IPR029058">
    <property type="entry name" value="AB_hydrolase_fold"/>
</dbReference>
<comment type="catalytic activity">
    <reaction evidence="13">
        <text>a 1,2-diacyl-sn-glycerol + H2O = a 2-acylglycerol + a fatty acid + H(+)</text>
        <dbReference type="Rhea" id="RHEA:33275"/>
        <dbReference type="ChEBI" id="CHEBI:15377"/>
        <dbReference type="ChEBI" id="CHEBI:15378"/>
        <dbReference type="ChEBI" id="CHEBI:17389"/>
        <dbReference type="ChEBI" id="CHEBI:17815"/>
        <dbReference type="ChEBI" id="CHEBI:28868"/>
        <dbReference type="EC" id="3.1.1.116"/>
    </reaction>
    <physiologicalReaction direction="left-to-right" evidence="13">
        <dbReference type="Rhea" id="RHEA:33276"/>
    </physiologicalReaction>
</comment>
<dbReference type="CDD" id="cd00519">
    <property type="entry name" value="Lipase_3"/>
    <property type="match status" value="1"/>
</dbReference>
<dbReference type="InterPro" id="IPR002921">
    <property type="entry name" value="Fungal_lipase-type"/>
</dbReference>
<organism evidence="16 17">
    <name type="scientific">Tritrichomonas musculus</name>
    <dbReference type="NCBI Taxonomy" id="1915356"/>
    <lineage>
        <taxon>Eukaryota</taxon>
        <taxon>Metamonada</taxon>
        <taxon>Parabasalia</taxon>
        <taxon>Tritrichomonadida</taxon>
        <taxon>Tritrichomonadidae</taxon>
        <taxon>Tritrichomonas</taxon>
    </lineage>
</organism>
<keyword evidence="6" id="KW-0479">Metal-binding</keyword>
<evidence type="ECO:0000256" key="13">
    <source>
        <dbReference type="ARBA" id="ARBA00024531"/>
    </source>
</evidence>
<evidence type="ECO:0000313" key="16">
    <source>
        <dbReference type="EMBL" id="KAK8846206.1"/>
    </source>
</evidence>
<evidence type="ECO:0000256" key="1">
    <source>
        <dbReference type="ARBA" id="ARBA00001913"/>
    </source>
</evidence>
<evidence type="ECO:0000256" key="5">
    <source>
        <dbReference type="ARBA" id="ARBA00022692"/>
    </source>
</evidence>
<keyword evidence="3" id="KW-1003">Cell membrane</keyword>
<dbReference type="EC" id="3.1.1.116" evidence="14"/>
<protein>
    <recommendedName>
        <fullName evidence="14">sn-1-specific diacylglycerol lipase</fullName>
        <ecNumber evidence="14">3.1.1.116</ecNumber>
    </recommendedName>
</protein>
<evidence type="ECO:0000256" key="12">
    <source>
        <dbReference type="ARBA" id="ARBA00023136"/>
    </source>
</evidence>
<feature type="domain" description="Fungal lipase-type" evidence="15">
    <location>
        <begin position="105"/>
        <end position="229"/>
    </location>
</feature>
<name>A0ABR2HFJ7_9EUKA</name>
<keyword evidence="8" id="KW-0106">Calcium</keyword>
<dbReference type="Proteomes" id="UP001470230">
    <property type="component" value="Unassembled WGS sequence"/>
</dbReference>
<evidence type="ECO:0000259" key="15">
    <source>
        <dbReference type="Pfam" id="PF01764"/>
    </source>
</evidence>
<comment type="cofactor">
    <cofactor evidence="1">
        <name>Ca(2+)</name>
        <dbReference type="ChEBI" id="CHEBI:29108"/>
    </cofactor>
</comment>
<dbReference type="SUPFAM" id="SSF53474">
    <property type="entry name" value="alpha/beta-Hydrolases"/>
    <property type="match status" value="1"/>
</dbReference>
<evidence type="ECO:0000256" key="2">
    <source>
        <dbReference type="ARBA" id="ARBA00004651"/>
    </source>
</evidence>
<gene>
    <name evidence="16" type="ORF">M9Y10_020212</name>
</gene>
<evidence type="ECO:0000256" key="11">
    <source>
        <dbReference type="ARBA" id="ARBA00023098"/>
    </source>
</evidence>
<keyword evidence="12" id="KW-0472">Membrane</keyword>
<keyword evidence="9" id="KW-0442">Lipid degradation</keyword>
<evidence type="ECO:0000256" key="8">
    <source>
        <dbReference type="ARBA" id="ARBA00022837"/>
    </source>
</evidence>
<keyword evidence="5" id="KW-0812">Transmembrane</keyword>
<dbReference type="Pfam" id="PF01764">
    <property type="entry name" value="Lipase_3"/>
    <property type="match status" value="1"/>
</dbReference>
<keyword evidence="10" id="KW-1133">Transmembrane helix</keyword>
<reference evidence="16 17" key="1">
    <citation type="submission" date="2024-04" db="EMBL/GenBank/DDBJ databases">
        <title>Tritrichomonas musculus Genome.</title>
        <authorList>
            <person name="Alves-Ferreira E."/>
            <person name="Grigg M."/>
            <person name="Lorenzi H."/>
            <person name="Galac M."/>
        </authorList>
    </citation>
    <scope>NUCLEOTIDE SEQUENCE [LARGE SCALE GENOMIC DNA]</scope>
    <source>
        <strain evidence="16 17">EAF2021</strain>
    </source>
</reference>
<evidence type="ECO:0000256" key="14">
    <source>
        <dbReference type="ARBA" id="ARBA00026104"/>
    </source>
</evidence>
<dbReference type="PANTHER" id="PTHR45792:SF8">
    <property type="entry name" value="DIACYLGLYCEROL LIPASE-ALPHA"/>
    <property type="match status" value="1"/>
</dbReference>
<keyword evidence="4" id="KW-0597">Phosphoprotein</keyword>
<dbReference type="EMBL" id="JAPFFF010000029">
    <property type="protein sequence ID" value="KAK8846206.1"/>
    <property type="molecule type" value="Genomic_DNA"/>
</dbReference>
<evidence type="ECO:0000313" key="17">
    <source>
        <dbReference type="Proteomes" id="UP001470230"/>
    </source>
</evidence>
<proteinExistence type="predicted"/>
<comment type="caution">
    <text evidence="16">The sequence shown here is derived from an EMBL/GenBank/DDBJ whole genome shotgun (WGS) entry which is preliminary data.</text>
</comment>
<keyword evidence="7" id="KW-0378">Hydrolase</keyword>
<dbReference type="Gene3D" id="3.40.50.1820">
    <property type="entry name" value="alpha/beta hydrolase"/>
    <property type="match status" value="1"/>
</dbReference>
<dbReference type="PANTHER" id="PTHR45792">
    <property type="entry name" value="DIACYLGLYCEROL LIPASE HOMOLOG-RELATED"/>
    <property type="match status" value="1"/>
</dbReference>
<sequence length="360" mass="41245">MRSKVNKSSSFATLESSPLPSLAIFLKSIFASLQPHDKTLSYKMSISEVSTLYNCVILSKAVYLAPKERDLPPEIGKIILESRGSDFYKIPFFITDSDILDTIFITCRGTYCFKDCLVDLKAEAVGFQNGLMHKGVYMTAKTLYNTIYPLISSIYKNNQNKNFIITGHSLGGGVAAAVNEMFHANIKDIHMKCICFAPCASFSHELLQKTKKWCKSYTMEGDFVPFCTFRNIVDLPQDSIPSTLREYLKKIIKNRIQKQVYNPKLVPYDSNPFEEPPPPLTEILNDPVDMFFKPIQLYPPGECFILTLGKDNKGICVRKAKDDNYFTGFRNDLYELRHMMSFYREQVMQYCENYFKTLSL</sequence>
<dbReference type="InterPro" id="IPR052214">
    <property type="entry name" value="DAG_Lipase-Related"/>
</dbReference>
<evidence type="ECO:0000256" key="10">
    <source>
        <dbReference type="ARBA" id="ARBA00022989"/>
    </source>
</evidence>
<accession>A0ABR2HFJ7</accession>
<comment type="subcellular location">
    <subcellularLocation>
        <location evidence="2">Cell membrane</location>
        <topology evidence="2">Multi-pass membrane protein</topology>
    </subcellularLocation>
</comment>
<evidence type="ECO:0000256" key="6">
    <source>
        <dbReference type="ARBA" id="ARBA00022723"/>
    </source>
</evidence>
<evidence type="ECO:0000256" key="7">
    <source>
        <dbReference type="ARBA" id="ARBA00022801"/>
    </source>
</evidence>
<evidence type="ECO:0000256" key="9">
    <source>
        <dbReference type="ARBA" id="ARBA00022963"/>
    </source>
</evidence>